<dbReference type="Gene3D" id="3.40.430.10">
    <property type="entry name" value="Dihydrofolate Reductase, subunit A"/>
    <property type="match status" value="1"/>
</dbReference>
<dbReference type="KEGG" id="nyu:D7D52_18020"/>
<organism evidence="2 3">
    <name type="scientific">Nocardia yunnanensis</name>
    <dbReference type="NCBI Taxonomy" id="2382165"/>
    <lineage>
        <taxon>Bacteria</taxon>
        <taxon>Bacillati</taxon>
        <taxon>Actinomycetota</taxon>
        <taxon>Actinomycetes</taxon>
        <taxon>Mycobacteriales</taxon>
        <taxon>Nocardiaceae</taxon>
        <taxon>Nocardia</taxon>
    </lineage>
</organism>
<dbReference type="EMBL" id="CP032568">
    <property type="protein sequence ID" value="AYF75438.1"/>
    <property type="molecule type" value="Genomic_DNA"/>
</dbReference>
<evidence type="ECO:0000313" key="2">
    <source>
        <dbReference type="EMBL" id="AYF75438.1"/>
    </source>
</evidence>
<proteinExistence type="predicted"/>
<dbReference type="InterPro" id="IPR002734">
    <property type="entry name" value="RibDG_C"/>
</dbReference>
<dbReference type="AlphaFoldDB" id="A0A386ZD75"/>
<dbReference type="Pfam" id="PF01872">
    <property type="entry name" value="RibD_C"/>
    <property type="match status" value="1"/>
</dbReference>
<dbReference type="PANTHER" id="PTHR38011">
    <property type="entry name" value="DIHYDROFOLATE REDUCTASE FAMILY PROTEIN (AFU_ORTHOLOGUE AFUA_8G06820)"/>
    <property type="match status" value="1"/>
</dbReference>
<dbReference type="SUPFAM" id="SSF53597">
    <property type="entry name" value="Dihydrofolate reductase-like"/>
    <property type="match status" value="1"/>
</dbReference>
<sequence length="178" mass="19182">MSRTVYYTGTSLDGFIATADHSLDWLVTRDNDADGPLGYNPFIANIGALAMGASTYQWLLDNAPGEPWPYDKPAWVFTHRVFPARGDGADVRFIQDPVEVVHKQMVEAAAGKDVWVVGGGDLAGQFADHGLLDEIVVSIAPVTLGSGAPLLPRKLELKLAELAQNGEFAAARYEVVRA</sequence>
<dbReference type="InterPro" id="IPR024072">
    <property type="entry name" value="DHFR-like_dom_sf"/>
</dbReference>
<name>A0A386ZD75_9NOCA</name>
<dbReference type="GO" id="GO:0008703">
    <property type="term" value="F:5-amino-6-(5-phosphoribosylamino)uracil reductase activity"/>
    <property type="evidence" value="ECO:0007669"/>
    <property type="project" value="InterPro"/>
</dbReference>
<dbReference type="PANTHER" id="PTHR38011:SF11">
    <property type="entry name" value="2,5-DIAMINO-6-RIBOSYLAMINO-4(3H)-PYRIMIDINONE 5'-PHOSPHATE REDUCTASE"/>
    <property type="match status" value="1"/>
</dbReference>
<protein>
    <submittedName>
        <fullName evidence="2">Dihydrofolate reductase</fullName>
    </submittedName>
</protein>
<gene>
    <name evidence="2" type="ORF">D7D52_18020</name>
</gene>
<dbReference type="InterPro" id="IPR050765">
    <property type="entry name" value="Riboflavin_Biosynth_HTPR"/>
</dbReference>
<dbReference type="RefSeq" id="WP_120737949.1">
    <property type="nucleotide sequence ID" value="NZ_CP032568.1"/>
</dbReference>
<reference evidence="2 3" key="1">
    <citation type="submission" date="2018-09" db="EMBL/GenBank/DDBJ databases">
        <title>Nocardia yunnanensis sp. nov., an actinomycete isolated from a soil sample.</title>
        <authorList>
            <person name="Zhang J."/>
        </authorList>
    </citation>
    <scope>NUCLEOTIDE SEQUENCE [LARGE SCALE GENOMIC DNA]</scope>
    <source>
        <strain evidence="2 3">CFHS0054</strain>
    </source>
</reference>
<dbReference type="Proteomes" id="UP000267164">
    <property type="component" value="Chromosome"/>
</dbReference>
<evidence type="ECO:0000259" key="1">
    <source>
        <dbReference type="Pfam" id="PF01872"/>
    </source>
</evidence>
<evidence type="ECO:0000313" key="3">
    <source>
        <dbReference type="Proteomes" id="UP000267164"/>
    </source>
</evidence>
<keyword evidence="3" id="KW-1185">Reference proteome</keyword>
<dbReference type="OrthoDB" id="3427770at2"/>
<accession>A0A386ZD75</accession>
<dbReference type="GO" id="GO:0009231">
    <property type="term" value="P:riboflavin biosynthetic process"/>
    <property type="evidence" value="ECO:0007669"/>
    <property type="project" value="InterPro"/>
</dbReference>
<feature type="domain" description="Bacterial bifunctional deaminase-reductase C-terminal" evidence="1">
    <location>
        <begin position="109"/>
        <end position="154"/>
    </location>
</feature>